<accession>U7UIT8</accession>
<dbReference type="AlphaFoldDB" id="U7UIT8"/>
<dbReference type="Pfam" id="PF08534">
    <property type="entry name" value="Redoxin"/>
    <property type="match status" value="1"/>
</dbReference>
<dbReference type="OrthoDB" id="9809733at2"/>
<dbReference type="CDD" id="cd02966">
    <property type="entry name" value="TlpA_like_family"/>
    <property type="match status" value="1"/>
</dbReference>
<dbReference type="eggNOG" id="COG0526">
    <property type="taxonomic scope" value="Bacteria"/>
</dbReference>
<keyword evidence="4" id="KW-1185">Reference proteome</keyword>
<feature type="signal peptide" evidence="1">
    <location>
        <begin position="1"/>
        <end position="19"/>
    </location>
</feature>
<dbReference type="Gene3D" id="3.40.30.10">
    <property type="entry name" value="Glutaredoxin"/>
    <property type="match status" value="1"/>
</dbReference>
<feature type="chain" id="PRO_5038978377" evidence="1">
    <location>
        <begin position="20"/>
        <end position="180"/>
    </location>
</feature>
<name>U7UIT8_9FIRM</name>
<organism evidence="3 4">
    <name type="scientific">Megasphaera vaginalis</name>
    <name type="common">ex Srinivasan et al. 2021</name>
    <dbReference type="NCBI Taxonomy" id="1111454"/>
    <lineage>
        <taxon>Bacteria</taxon>
        <taxon>Bacillati</taxon>
        <taxon>Bacillota</taxon>
        <taxon>Negativicutes</taxon>
        <taxon>Veillonellales</taxon>
        <taxon>Veillonellaceae</taxon>
        <taxon>Megasphaera</taxon>
    </lineage>
</organism>
<dbReference type="PATRIC" id="fig|1111454.3.peg.1401"/>
<dbReference type="GO" id="GO:0016491">
    <property type="term" value="F:oxidoreductase activity"/>
    <property type="evidence" value="ECO:0007669"/>
    <property type="project" value="InterPro"/>
</dbReference>
<dbReference type="SUPFAM" id="SSF52833">
    <property type="entry name" value="Thioredoxin-like"/>
    <property type="match status" value="1"/>
</dbReference>
<dbReference type="PROSITE" id="PS51352">
    <property type="entry name" value="THIOREDOXIN_2"/>
    <property type="match status" value="1"/>
</dbReference>
<keyword evidence="1" id="KW-0732">Signal</keyword>
<comment type="caution">
    <text evidence="3">The sequence shown here is derived from an EMBL/GenBank/DDBJ whole genome shotgun (WGS) entry which is preliminary data.</text>
</comment>
<proteinExistence type="predicted"/>
<dbReference type="InterPro" id="IPR050553">
    <property type="entry name" value="Thioredoxin_ResA/DsbE_sf"/>
</dbReference>
<dbReference type="InterPro" id="IPR013766">
    <property type="entry name" value="Thioredoxin_domain"/>
</dbReference>
<feature type="domain" description="Thioredoxin" evidence="2">
    <location>
        <begin position="41"/>
        <end position="179"/>
    </location>
</feature>
<evidence type="ECO:0000313" key="3">
    <source>
        <dbReference type="EMBL" id="ERT59245.1"/>
    </source>
</evidence>
<dbReference type="PANTHER" id="PTHR42852">
    <property type="entry name" value="THIOL:DISULFIDE INTERCHANGE PROTEIN DSBE"/>
    <property type="match status" value="1"/>
</dbReference>
<dbReference type="PROSITE" id="PS51257">
    <property type="entry name" value="PROKAR_LIPOPROTEIN"/>
    <property type="match status" value="1"/>
</dbReference>
<dbReference type="RefSeq" id="WP_023053872.1">
    <property type="nucleotide sequence ID" value="NZ_AWXA01000037.1"/>
</dbReference>
<dbReference type="InterPro" id="IPR013740">
    <property type="entry name" value="Redoxin"/>
</dbReference>
<reference evidence="3 4" key="1">
    <citation type="submission" date="2013-09" db="EMBL/GenBank/DDBJ databases">
        <authorList>
            <person name="Durkin A.S."/>
            <person name="Haft D.R."/>
            <person name="McCorrison J."/>
            <person name="Torralba M."/>
            <person name="Gillis M."/>
            <person name="Haft D.H."/>
            <person name="Methe B."/>
            <person name="Sutton G."/>
            <person name="Nelson K.E."/>
        </authorList>
    </citation>
    <scope>NUCLEOTIDE SEQUENCE [LARGE SCALE GENOMIC DNA]</scope>
    <source>
        <strain evidence="3 4">BV3C16-1</strain>
    </source>
</reference>
<dbReference type="Proteomes" id="UP000017090">
    <property type="component" value="Unassembled WGS sequence"/>
</dbReference>
<gene>
    <name evidence="3" type="ORF">HMPREF1250_1481</name>
</gene>
<sequence>MFKQGFLIGLLLCCALVFAGCGGAETAARSDGNTVEQQLSLKAGMTAPDLALTSFGGQAVQLATLYQDKPVYLNFWASWCPPCVRELPDIERAYETYGKDVHFAAVAIDAKSDDAAAFLERKNFTMPAYYAAGEQLNRDYHVDAVPLSLLIAKGGRIVAVRIGAMTGKELAEFLAPALDK</sequence>
<protein>
    <submittedName>
        <fullName evidence="3">Redoxin</fullName>
    </submittedName>
</protein>
<dbReference type="PANTHER" id="PTHR42852:SF17">
    <property type="entry name" value="THIOREDOXIN-LIKE PROTEIN HI_1115"/>
    <property type="match status" value="1"/>
</dbReference>
<dbReference type="InterPro" id="IPR036249">
    <property type="entry name" value="Thioredoxin-like_sf"/>
</dbReference>
<evidence type="ECO:0000313" key="4">
    <source>
        <dbReference type="Proteomes" id="UP000017090"/>
    </source>
</evidence>
<dbReference type="EMBL" id="AWXA01000037">
    <property type="protein sequence ID" value="ERT59245.1"/>
    <property type="molecule type" value="Genomic_DNA"/>
</dbReference>
<evidence type="ECO:0000259" key="2">
    <source>
        <dbReference type="PROSITE" id="PS51352"/>
    </source>
</evidence>
<evidence type="ECO:0000256" key="1">
    <source>
        <dbReference type="SAM" id="SignalP"/>
    </source>
</evidence>
<dbReference type="STRING" id="1111454.HMPREF1250_1481"/>